<evidence type="ECO:0000313" key="2">
    <source>
        <dbReference type="Proteomes" id="UP000006228"/>
    </source>
</evidence>
<accession>E8M1L1</accession>
<dbReference type="OrthoDB" id="5881038at2"/>
<dbReference type="eggNOG" id="ENOG5031KZ8">
    <property type="taxonomic scope" value="Bacteria"/>
</dbReference>
<dbReference type="EMBL" id="AEVT01000006">
    <property type="protein sequence ID" value="EGA72191.1"/>
    <property type="molecule type" value="Genomic_DNA"/>
</dbReference>
<reference evidence="1 2" key="1">
    <citation type="journal article" date="2012" name="Int. J. Syst. Evol. Microbiol.">
        <title>Vibrio caribbeanicus sp. nov., isolated from the marine sponge Scleritoderma cyanea.</title>
        <authorList>
            <person name="Hoffmann M."/>
            <person name="Monday S.R."/>
            <person name="Allard M.W."/>
            <person name="Strain E.A."/>
            <person name="Whittaker P."/>
            <person name="Naum M."/>
            <person name="McCarthy P.J."/>
            <person name="Lopez J.V."/>
            <person name="Fischer M."/>
            <person name="Brown E.W."/>
        </authorList>
    </citation>
    <scope>NUCLEOTIDE SEQUENCE [LARGE SCALE GENOMIC DNA]</scope>
    <source>
        <strain evidence="2">DSMZ 21326</strain>
    </source>
</reference>
<organism evidence="1 2">
    <name type="scientific">Vibrio sinaloensis DSM 21326</name>
    <dbReference type="NCBI Taxonomy" id="945550"/>
    <lineage>
        <taxon>Bacteria</taxon>
        <taxon>Pseudomonadati</taxon>
        <taxon>Pseudomonadota</taxon>
        <taxon>Gammaproteobacteria</taxon>
        <taxon>Vibrionales</taxon>
        <taxon>Vibrionaceae</taxon>
        <taxon>Vibrio</taxon>
        <taxon>Vibrio oreintalis group</taxon>
    </lineage>
</organism>
<sequence length="147" mass="16584">MKRRGLIVTAVCFVVFVVFGQQANLFGSSNPDSFPRLPDSPNFNVSETHDGTWLGRRVDVTGNNLCERTTISGKIENGFATFTLTYNGTPLRGWVEQQTGELLLFASNRQWDYRFKGIAGRERINGDWFLTNGPCKGHWYLEKQTSG</sequence>
<dbReference type="GeneID" id="95567557"/>
<dbReference type="Proteomes" id="UP000006228">
    <property type="component" value="Unassembled WGS sequence"/>
</dbReference>
<protein>
    <submittedName>
        <fullName evidence="1">Uncharacterized protein</fullName>
    </submittedName>
</protein>
<dbReference type="AlphaFoldDB" id="E8M1L1"/>
<dbReference type="RefSeq" id="WP_008072932.1">
    <property type="nucleotide sequence ID" value="NZ_AEVT01000006.1"/>
</dbReference>
<gene>
    <name evidence="1" type="ORF">VISI1226_05284</name>
</gene>
<name>E8M1L1_PHOS4</name>
<evidence type="ECO:0000313" key="1">
    <source>
        <dbReference type="EMBL" id="EGA72191.1"/>
    </source>
</evidence>
<comment type="caution">
    <text evidence="1">The sequence shown here is derived from an EMBL/GenBank/DDBJ whole genome shotgun (WGS) entry which is preliminary data.</text>
</comment>
<proteinExistence type="predicted"/>